<dbReference type="InterPro" id="IPR008928">
    <property type="entry name" value="6-hairpin_glycosidase_sf"/>
</dbReference>
<sequence>MNNKVSRLGFLLIIITVSLNLSAQSKTEKMLHRIVASEMARYRNACDIDTKKGPKWTYTLGLELKAMLDFADVQGDGGFKKMVYDYVEGYTDTLICEDGTIRTYDMQTFKLDDINSGKLLFRMLDHTGKKKYRYAMDSLRHQLEIQPRTEDGGFWHKQIYTEQMWLDGLYMHAPFYAEYAQWFEVKEKKAMSMDDVEHQFCLMYNRAYCNKCNLLHHAWDADSVQIWADKTTGRSAHAWGRAEGWYLMALVDYLPI</sequence>
<dbReference type="SUPFAM" id="SSF48208">
    <property type="entry name" value="Six-hairpin glycosidases"/>
    <property type="match status" value="1"/>
</dbReference>
<dbReference type="PANTHER" id="PTHR33886:SF8">
    <property type="entry name" value="UNSATURATED RHAMNOGALACTURONAN HYDROLASE (EUROFUNG)"/>
    <property type="match status" value="1"/>
</dbReference>
<keyword evidence="1" id="KW-0378">Hydrolase</keyword>
<dbReference type="GO" id="GO:0016787">
    <property type="term" value="F:hydrolase activity"/>
    <property type="evidence" value="ECO:0007669"/>
    <property type="project" value="UniProtKB-KW"/>
</dbReference>
<dbReference type="Gene3D" id="1.50.10.10">
    <property type="match status" value="1"/>
</dbReference>
<evidence type="ECO:0000256" key="1">
    <source>
        <dbReference type="ARBA" id="ARBA00022801"/>
    </source>
</evidence>
<accession>A0A0H3U806</accession>
<dbReference type="PANTHER" id="PTHR33886">
    <property type="entry name" value="UNSATURATED RHAMNOGALACTURONAN HYDROLASE (EUROFUNG)"/>
    <property type="match status" value="1"/>
</dbReference>
<dbReference type="Pfam" id="PF07470">
    <property type="entry name" value="Glyco_hydro_88"/>
    <property type="match status" value="1"/>
</dbReference>
<dbReference type="GO" id="GO:0005975">
    <property type="term" value="P:carbohydrate metabolic process"/>
    <property type="evidence" value="ECO:0007669"/>
    <property type="project" value="InterPro"/>
</dbReference>
<organism evidence="2">
    <name type="scientific">uncultured bacterium fosmid pJB71G8</name>
    <dbReference type="NCBI Taxonomy" id="1478068"/>
    <lineage>
        <taxon>Bacteria</taxon>
        <taxon>environmental samples</taxon>
    </lineage>
</organism>
<dbReference type="AlphaFoldDB" id="A0A0H3U806"/>
<dbReference type="InterPro" id="IPR052043">
    <property type="entry name" value="PolySaccharide_Degr_Enz"/>
</dbReference>
<reference evidence="2" key="1">
    <citation type="submission" date="2013-08" db="EMBL/GenBank/DDBJ databases">
        <title>Comparison of modified E. coli strains.</title>
        <authorList>
            <person name="Juergensen J."/>
            <person name="Bonge A."/>
            <person name="Streit W.R."/>
        </authorList>
    </citation>
    <scope>NUCLEOTIDE SEQUENCE</scope>
</reference>
<name>A0A0H3U806_9BACT</name>
<dbReference type="InterPro" id="IPR012341">
    <property type="entry name" value="6hp_glycosidase-like_sf"/>
</dbReference>
<dbReference type="InterPro" id="IPR010905">
    <property type="entry name" value="Glyco_hydro_88"/>
</dbReference>
<dbReference type="EMBL" id="KF540240">
    <property type="protein sequence ID" value="AIF26635.1"/>
    <property type="molecule type" value="Genomic_DNA"/>
</dbReference>
<evidence type="ECO:0008006" key="3">
    <source>
        <dbReference type="Google" id="ProtNLM"/>
    </source>
</evidence>
<evidence type="ECO:0000313" key="2">
    <source>
        <dbReference type="EMBL" id="AIF26635.1"/>
    </source>
</evidence>
<proteinExistence type="predicted"/>
<protein>
    <recommendedName>
        <fullName evidence="3">Glycosyl hydrolase family 88</fullName>
    </recommendedName>
</protein>